<feature type="compositionally biased region" description="Low complexity" evidence="1">
    <location>
        <begin position="46"/>
        <end position="72"/>
    </location>
</feature>
<evidence type="ECO:0000313" key="2">
    <source>
        <dbReference type="EMBL" id="CDH61242.1"/>
    </source>
</evidence>
<reference evidence="2" key="1">
    <citation type="submission" date="2013-08" db="EMBL/GenBank/DDBJ databases">
        <title>Gene expansion shapes genome architecture in the human pathogen Lichtheimia corymbifera: an evolutionary genomics analysis in the ancient terrestrial Mucorales (Mucoromycotina).</title>
        <authorList>
            <person name="Schwartze V.U."/>
            <person name="Winter S."/>
            <person name="Shelest E."/>
            <person name="Marcet-Houben M."/>
            <person name="Horn F."/>
            <person name="Wehner S."/>
            <person name="Hoffmann K."/>
            <person name="Riege K."/>
            <person name="Sammeth M."/>
            <person name="Nowrousian M."/>
            <person name="Valiante V."/>
            <person name="Linde J."/>
            <person name="Jacobsen I.D."/>
            <person name="Marz M."/>
            <person name="Brakhage A.A."/>
            <person name="Gabaldon T."/>
            <person name="Bocker S."/>
            <person name="Voigt K."/>
        </authorList>
    </citation>
    <scope>NUCLEOTIDE SEQUENCE [LARGE SCALE GENOMIC DNA]</scope>
    <source>
        <strain evidence="2">FSU 9682</strain>
    </source>
</reference>
<dbReference type="EMBL" id="CBTN010000162">
    <property type="protein sequence ID" value="CDH61242.1"/>
    <property type="molecule type" value="Genomic_DNA"/>
</dbReference>
<feature type="region of interest" description="Disordered" evidence="1">
    <location>
        <begin position="1"/>
        <end position="79"/>
    </location>
</feature>
<protein>
    <submittedName>
        <fullName evidence="2">Uncharacterized protein</fullName>
    </submittedName>
</protein>
<proteinExistence type="predicted"/>
<dbReference type="VEuPathDB" id="FungiDB:LCOR_12022.1"/>
<keyword evidence="3" id="KW-1185">Reference proteome</keyword>
<accession>A0A068SHA8</accession>
<sequence length="121" mass="13481">MTNRTTRSSSSTRRSQPPEDPTPENPPQEDHQMEEAPQVNQGNNVQETTQTTPQPLATPQQQQAPFAGAQVPSQHPEVDPILVLLNERVEQTARDLLHAQGQSQTEHEEAMRLHLPDALPI</sequence>
<evidence type="ECO:0000313" key="3">
    <source>
        <dbReference type="Proteomes" id="UP000027586"/>
    </source>
</evidence>
<dbReference type="Proteomes" id="UP000027586">
    <property type="component" value="Unassembled WGS sequence"/>
</dbReference>
<comment type="caution">
    <text evidence="2">The sequence shown here is derived from an EMBL/GenBank/DDBJ whole genome shotgun (WGS) entry which is preliminary data.</text>
</comment>
<name>A0A068SHA8_9FUNG</name>
<dbReference type="AlphaFoldDB" id="A0A068SHA8"/>
<organism evidence="2 3">
    <name type="scientific">Lichtheimia corymbifera JMRC:FSU:9682</name>
    <dbReference type="NCBI Taxonomy" id="1263082"/>
    <lineage>
        <taxon>Eukaryota</taxon>
        <taxon>Fungi</taxon>
        <taxon>Fungi incertae sedis</taxon>
        <taxon>Mucoromycota</taxon>
        <taxon>Mucoromycotina</taxon>
        <taxon>Mucoromycetes</taxon>
        <taxon>Mucorales</taxon>
        <taxon>Lichtheimiaceae</taxon>
        <taxon>Lichtheimia</taxon>
    </lineage>
</organism>
<gene>
    <name evidence="2" type="ORF">LCOR_12022.1</name>
</gene>
<evidence type="ECO:0000256" key="1">
    <source>
        <dbReference type="SAM" id="MobiDB-lite"/>
    </source>
</evidence>
<feature type="compositionally biased region" description="Low complexity" evidence="1">
    <location>
        <begin position="1"/>
        <end position="15"/>
    </location>
</feature>